<protein>
    <submittedName>
        <fullName evidence="2">Uncharacterized protein</fullName>
    </submittedName>
</protein>
<evidence type="ECO:0000313" key="2">
    <source>
        <dbReference type="EMBL" id="KAK2943239.1"/>
    </source>
</evidence>
<name>A0ABQ9WVT5_9EUKA</name>
<proteinExistence type="predicted"/>
<reference evidence="2 3" key="1">
    <citation type="journal article" date="2022" name="bioRxiv">
        <title>Genomics of Preaxostyla Flagellates Illuminates Evolutionary Transitions and the Path Towards Mitochondrial Loss.</title>
        <authorList>
            <person name="Novak L.V.F."/>
            <person name="Treitli S.C."/>
            <person name="Pyrih J."/>
            <person name="Halakuc P."/>
            <person name="Pipaliya S.V."/>
            <person name="Vacek V."/>
            <person name="Brzon O."/>
            <person name="Soukal P."/>
            <person name="Eme L."/>
            <person name="Dacks J.B."/>
            <person name="Karnkowska A."/>
            <person name="Elias M."/>
            <person name="Hampl V."/>
        </authorList>
    </citation>
    <scope>NUCLEOTIDE SEQUENCE [LARGE SCALE GENOMIC DNA]</scope>
    <source>
        <strain evidence="2">NAU3</strain>
        <tissue evidence="2">Gut</tissue>
    </source>
</reference>
<comment type="caution">
    <text evidence="2">The sequence shown here is derived from an EMBL/GenBank/DDBJ whole genome shotgun (WGS) entry which is preliminary data.</text>
</comment>
<sequence>MEQSAGHEPSKTGIELDKKKGRNEQNNSLRSRHPTISRPSSSFSALSTPIAHSLTCDSFSATVCVHSRFGSLCVTDRGCLLTLFTNRACPILAPSSSELHLNVCKQFTFANPRHACSCDFIAHSSSIPPSREINSADICTPMPASSLHARERTCPAALLTEIADFAEAQMGERKCLGSLREKERVGREPRQLITITPSLRLWHQLIVFTGSIGILSRQSLPRLSQLSPSHSPTAPNLTPCIVTFLAVCVCDCFLIVLSNGALPLSLNILDLAHSFVAPSTNWE</sequence>
<feature type="region of interest" description="Disordered" evidence="1">
    <location>
        <begin position="1"/>
        <end position="41"/>
    </location>
</feature>
<gene>
    <name evidence="2" type="ORF">BLNAU_21865</name>
</gene>
<organism evidence="2 3">
    <name type="scientific">Blattamonas nauphoetae</name>
    <dbReference type="NCBI Taxonomy" id="2049346"/>
    <lineage>
        <taxon>Eukaryota</taxon>
        <taxon>Metamonada</taxon>
        <taxon>Preaxostyla</taxon>
        <taxon>Oxymonadida</taxon>
        <taxon>Blattamonas</taxon>
    </lineage>
</organism>
<evidence type="ECO:0000256" key="1">
    <source>
        <dbReference type="SAM" id="MobiDB-lite"/>
    </source>
</evidence>
<dbReference type="Proteomes" id="UP001281761">
    <property type="component" value="Unassembled WGS sequence"/>
</dbReference>
<feature type="compositionally biased region" description="Basic and acidic residues" evidence="1">
    <location>
        <begin position="8"/>
        <end position="18"/>
    </location>
</feature>
<evidence type="ECO:0000313" key="3">
    <source>
        <dbReference type="Proteomes" id="UP001281761"/>
    </source>
</evidence>
<keyword evidence="3" id="KW-1185">Reference proteome</keyword>
<accession>A0ABQ9WVT5</accession>
<dbReference type="EMBL" id="JARBJD010000356">
    <property type="protein sequence ID" value="KAK2943239.1"/>
    <property type="molecule type" value="Genomic_DNA"/>
</dbReference>